<dbReference type="InterPro" id="IPR003594">
    <property type="entry name" value="HATPase_dom"/>
</dbReference>
<dbReference type="Gene3D" id="3.40.50.2300">
    <property type="match status" value="1"/>
</dbReference>
<dbReference type="PANTHER" id="PTHR45339">
    <property type="entry name" value="HYBRID SIGNAL TRANSDUCTION HISTIDINE KINASE J"/>
    <property type="match status" value="1"/>
</dbReference>
<dbReference type="PROSITE" id="PS50109">
    <property type="entry name" value="HIS_KIN"/>
    <property type="match status" value="1"/>
</dbReference>
<evidence type="ECO:0000313" key="10">
    <source>
        <dbReference type="Proteomes" id="UP001165488"/>
    </source>
</evidence>
<dbReference type="EMBL" id="JAKZGS010000016">
    <property type="protein sequence ID" value="MCH7399462.1"/>
    <property type="molecule type" value="Genomic_DNA"/>
</dbReference>
<reference evidence="9" key="1">
    <citation type="submission" date="2022-03" db="EMBL/GenBank/DDBJ databases">
        <title>De novo assembled genomes of Belliella spp. (Cyclobacteriaceae) strains.</title>
        <authorList>
            <person name="Szabo A."/>
            <person name="Korponai K."/>
            <person name="Felfoldi T."/>
        </authorList>
    </citation>
    <scope>NUCLEOTIDE SEQUENCE</scope>
    <source>
        <strain evidence="9">DSM 107340</strain>
    </source>
</reference>
<dbReference type="Gene3D" id="2.60.40.2380">
    <property type="match status" value="1"/>
</dbReference>
<accession>A0ABS9US62</accession>
<dbReference type="CDD" id="cd16922">
    <property type="entry name" value="HATPase_EvgS-ArcB-TorS-like"/>
    <property type="match status" value="1"/>
</dbReference>
<dbReference type="PANTHER" id="PTHR45339:SF1">
    <property type="entry name" value="HYBRID SIGNAL TRANSDUCTION HISTIDINE KINASE J"/>
    <property type="match status" value="1"/>
</dbReference>
<protein>
    <recommendedName>
        <fullName evidence="2">histidine kinase</fullName>
        <ecNumber evidence="2">2.7.13.3</ecNumber>
    </recommendedName>
</protein>
<dbReference type="InterPro" id="IPR011623">
    <property type="entry name" value="7TMR_DISM_rcpt_extracell_dom1"/>
</dbReference>
<evidence type="ECO:0000256" key="1">
    <source>
        <dbReference type="ARBA" id="ARBA00000085"/>
    </source>
</evidence>
<dbReference type="CDD" id="cd00082">
    <property type="entry name" value="HisKA"/>
    <property type="match status" value="1"/>
</dbReference>
<dbReference type="Pfam" id="PF00512">
    <property type="entry name" value="HisKA"/>
    <property type="match status" value="1"/>
</dbReference>
<dbReference type="Pfam" id="PF02518">
    <property type="entry name" value="HATPase_c"/>
    <property type="match status" value="1"/>
</dbReference>
<dbReference type="CDD" id="cd17546">
    <property type="entry name" value="REC_hyHK_CKI1_RcsC-like"/>
    <property type="match status" value="1"/>
</dbReference>
<feature type="domain" description="Response regulatory" evidence="8">
    <location>
        <begin position="672"/>
        <end position="792"/>
    </location>
</feature>
<dbReference type="PRINTS" id="PR00344">
    <property type="entry name" value="BCTRLSENSOR"/>
</dbReference>
<dbReference type="Gene3D" id="3.30.565.10">
    <property type="entry name" value="Histidine kinase-like ATPase, C-terminal domain"/>
    <property type="match status" value="1"/>
</dbReference>
<keyword evidence="9" id="KW-0547">Nucleotide-binding</keyword>
<keyword evidence="9" id="KW-0067">ATP-binding</keyword>
<dbReference type="InterPro" id="IPR036097">
    <property type="entry name" value="HisK_dim/P_sf"/>
</dbReference>
<dbReference type="SUPFAM" id="SSF52172">
    <property type="entry name" value="CheY-like"/>
    <property type="match status" value="1"/>
</dbReference>
<feature type="transmembrane region" description="Helical" evidence="6">
    <location>
        <begin position="287"/>
        <end position="305"/>
    </location>
</feature>
<dbReference type="InterPro" id="IPR003661">
    <property type="entry name" value="HisK_dim/P_dom"/>
</dbReference>
<keyword evidence="6" id="KW-1133">Transmembrane helix</keyword>
<dbReference type="InterPro" id="IPR011622">
    <property type="entry name" value="7TMR_DISM_rcpt_extracell_dom2"/>
</dbReference>
<dbReference type="EC" id="2.7.13.3" evidence="2"/>
<dbReference type="GO" id="GO:0005524">
    <property type="term" value="F:ATP binding"/>
    <property type="evidence" value="ECO:0007669"/>
    <property type="project" value="UniProtKB-KW"/>
</dbReference>
<evidence type="ECO:0000256" key="5">
    <source>
        <dbReference type="PROSITE-ProRule" id="PRU00169"/>
    </source>
</evidence>
<keyword evidence="3 5" id="KW-0597">Phosphoprotein</keyword>
<evidence type="ECO:0000313" key="9">
    <source>
        <dbReference type="EMBL" id="MCH7399462.1"/>
    </source>
</evidence>
<comment type="caution">
    <text evidence="9">The sequence shown here is derived from an EMBL/GenBank/DDBJ whole genome shotgun (WGS) entry which is preliminary data.</text>
</comment>
<name>A0ABS9US62_9BACT</name>
<dbReference type="Pfam" id="PF07695">
    <property type="entry name" value="7TMR-DISM_7TM"/>
    <property type="match status" value="1"/>
</dbReference>
<dbReference type="InterPro" id="IPR011006">
    <property type="entry name" value="CheY-like_superfamily"/>
</dbReference>
<feature type="transmembrane region" description="Helical" evidence="6">
    <location>
        <begin position="219"/>
        <end position="236"/>
    </location>
</feature>
<keyword evidence="6" id="KW-0472">Membrane</keyword>
<comment type="catalytic activity">
    <reaction evidence="1">
        <text>ATP + protein L-histidine = ADP + protein N-phospho-L-histidine.</text>
        <dbReference type="EC" id="2.7.13.3"/>
    </reaction>
</comment>
<feature type="domain" description="Histidine kinase" evidence="7">
    <location>
        <begin position="427"/>
        <end position="648"/>
    </location>
</feature>
<evidence type="ECO:0000256" key="6">
    <source>
        <dbReference type="SAM" id="Phobius"/>
    </source>
</evidence>
<gene>
    <name evidence="9" type="ORF">MM236_15775</name>
</gene>
<dbReference type="PROSITE" id="PS50110">
    <property type="entry name" value="RESPONSE_REGULATORY"/>
    <property type="match status" value="1"/>
</dbReference>
<dbReference type="RefSeq" id="WP_241275960.1">
    <property type="nucleotide sequence ID" value="NZ_JAKZGS010000016.1"/>
</dbReference>
<dbReference type="SUPFAM" id="SSF47384">
    <property type="entry name" value="Homodimeric domain of signal transducing histidine kinase"/>
    <property type="match status" value="1"/>
</dbReference>
<feature type="modified residue" description="4-aspartylphosphate" evidence="5">
    <location>
        <position position="722"/>
    </location>
</feature>
<sequence>MKQKLLTTLLLNFLIFFFNHQLILAQTEIQDDSFLLPISTFESSQITNVGSSIFSIEEIIERSPNLEYQKIEGDNTNLGFTKDNYWLRFSVKNNSSDKLNLFFETGRPITDIVEFHQILKDGSISTQLSGDLIPFSDRPIEHRKIIFPLELDPNSTSEFYIQYQSDGEVINLPLNLHSTNSLMIESYLEQFVFGVFYGILLLAGSVYMFFYFGINEKSFILYTLYVLSIGFLHFSLDGYFVQYISSNANWLSRNSILFAAAFSTLAFGRYSQVYLDVKSFNLNLHKAFNILHTIVFVFISAVIILGDYKHLYYPLVNFLGIILLVLIVTSVINSYIKKSGPDIFFSLGILSFFLGFIFFILNNFSLIPNSFITENSSKIGTGFEVIFLSLSMANRIRKLKSEKVRMQTIALQRSQESNEIKSFFLSNISHELRTPLNAVIGLSKSIQSYTNDDKINKDLEIIQFSSLELLTSIDSILDYSKIEKKELKLEKKQIDLPKIIKEIRTTAENQAKVKNLNFRYEEINQLPKYILGDKDRFKQILINVLNNAIKFTNTGEVKLTIKSETSKDNTLKLSINITDTGVGIVKEKLDRVFESFIQAQIDDKRKFGGFGLGLCIVKALIELHKGEINITSVPEKGTNVNLQMDFDVPQNTFESSFHLKEEDGEYDLLGKNILIVEDNPVNQLVMKSVLRKWKNTTFDIANHGIEAIQKLKNQKFDLILMDLQMPEMDGYEATIAIRTGASGFENKNIPIVAVTADATEKAKLKVKEVGMDEYTTKPIDMDELYLKVKKCFYLQNVDISNIV</sequence>
<organism evidence="9 10">
    <name type="scientific">Belliella calami</name>
    <dbReference type="NCBI Taxonomy" id="2923436"/>
    <lineage>
        <taxon>Bacteria</taxon>
        <taxon>Pseudomonadati</taxon>
        <taxon>Bacteroidota</taxon>
        <taxon>Cytophagia</taxon>
        <taxon>Cytophagales</taxon>
        <taxon>Cyclobacteriaceae</taxon>
        <taxon>Belliella</taxon>
    </lineage>
</organism>
<dbReference type="InterPro" id="IPR036890">
    <property type="entry name" value="HATPase_C_sf"/>
</dbReference>
<evidence type="ECO:0000256" key="4">
    <source>
        <dbReference type="ARBA" id="ARBA00023012"/>
    </source>
</evidence>
<keyword evidence="4" id="KW-0902">Two-component regulatory system</keyword>
<dbReference type="Proteomes" id="UP001165488">
    <property type="component" value="Unassembled WGS sequence"/>
</dbReference>
<evidence type="ECO:0000256" key="3">
    <source>
        <dbReference type="ARBA" id="ARBA00022553"/>
    </source>
</evidence>
<feature type="transmembrane region" description="Helical" evidence="6">
    <location>
        <begin position="311"/>
        <end position="332"/>
    </location>
</feature>
<proteinExistence type="predicted"/>
<dbReference type="InterPro" id="IPR001789">
    <property type="entry name" value="Sig_transdc_resp-reg_receiver"/>
</dbReference>
<dbReference type="SMART" id="SM00448">
    <property type="entry name" value="REC"/>
    <property type="match status" value="1"/>
</dbReference>
<dbReference type="Gene3D" id="1.10.287.130">
    <property type="match status" value="1"/>
</dbReference>
<dbReference type="SMART" id="SM00387">
    <property type="entry name" value="HATPase_c"/>
    <property type="match status" value="1"/>
</dbReference>
<dbReference type="Pfam" id="PF00072">
    <property type="entry name" value="Response_reg"/>
    <property type="match status" value="1"/>
</dbReference>
<dbReference type="SUPFAM" id="SSF55874">
    <property type="entry name" value="ATPase domain of HSP90 chaperone/DNA topoisomerase II/histidine kinase"/>
    <property type="match status" value="1"/>
</dbReference>
<evidence type="ECO:0000259" key="8">
    <source>
        <dbReference type="PROSITE" id="PS50110"/>
    </source>
</evidence>
<dbReference type="InterPro" id="IPR005467">
    <property type="entry name" value="His_kinase_dom"/>
</dbReference>
<keyword evidence="10" id="KW-1185">Reference proteome</keyword>
<feature type="transmembrane region" description="Helical" evidence="6">
    <location>
        <begin position="344"/>
        <end position="367"/>
    </location>
</feature>
<dbReference type="InterPro" id="IPR004358">
    <property type="entry name" value="Sig_transdc_His_kin-like_C"/>
</dbReference>
<feature type="transmembrane region" description="Helical" evidence="6">
    <location>
        <begin position="256"/>
        <end position="275"/>
    </location>
</feature>
<dbReference type="SMART" id="SM00388">
    <property type="entry name" value="HisKA"/>
    <property type="match status" value="1"/>
</dbReference>
<dbReference type="Pfam" id="PF07696">
    <property type="entry name" value="7TMR-DISMED2"/>
    <property type="match status" value="1"/>
</dbReference>
<evidence type="ECO:0000256" key="2">
    <source>
        <dbReference type="ARBA" id="ARBA00012438"/>
    </source>
</evidence>
<evidence type="ECO:0000259" key="7">
    <source>
        <dbReference type="PROSITE" id="PS50109"/>
    </source>
</evidence>
<keyword evidence="6" id="KW-0812">Transmembrane</keyword>
<feature type="transmembrane region" description="Helical" evidence="6">
    <location>
        <begin position="191"/>
        <end position="212"/>
    </location>
</feature>